<reference evidence="3" key="2">
    <citation type="submission" date="2020-11" db="EMBL/GenBank/DDBJ databases">
        <authorList>
            <person name="McCartney M.A."/>
            <person name="Auch B."/>
            <person name="Kono T."/>
            <person name="Mallez S."/>
            <person name="Becker A."/>
            <person name="Gohl D.M."/>
            <person name="Silverstein K.A.T."/>
            <person name="Koren S."/>
            <person name="Bechman K.B."/>
            <person name="Herman A."/>
            <person name="Abrahante J.E."/>
            <person name="Garbe J."/>
        </authorList>
    </citation>
    <scope>NUCLEOTIDE SEQUENCE</scope>
    <source>
        <strain evidence="3">Duluth1</strain>
        <tissue evidence="3">Whole animal</tissue>
    </source>
</reference>
<organism evidence="3 4">
    <name type="scientific">Dreissena polymorpha</name>
    <name type="common">Zebra mussel</name>
    <name type="synonym">Mytilus polymorpha</name>
    <dbReference type="NCBI Taxonomy" id="45954"/>
    <lineage>
        <taxon>Eukaryota</taxon>
        <taxon>Metazoa</taxon>
        <taxon>Spiralia</taxon>
        <taxon>Lophotrochozoa</taxon>
        <taxon>Mollusca</taxon>
        <taxon>Bivalvia</taxon>
        <taxon>Autobranchia</taxon>
        <taxon>Heteroconchia</taxon>
        <taxon>Euheterodonta</taxon>
        <taxon>Imparidentia</taxon>
        <taxon>Neoheterodontei</taxon>
        <taxon>Myida</taxon>
        <taxon>Dreissenoidea</taxon>
        <taxon>Dreissenidae</taxon>
        <taxon>Dreissena</taxon>
    </lineage>
</organism>
<dbReference type="Pfam" id="PF00084">
    <property type="entry name" value="Sushi"/>
    <property type="match status" value="1"/>
</dbReference>
<dbReference type="Proteomes" id="UP000828390">
    <property type="component" value="Unassembled WGS sequence"/>
</dbReference>
<evidence type="ECO:0000259" key="2">
    <source>
        <dbReference type="Pfam" id="PF00084"/>
    </source>
</evidence>
<evidence type="ECO:0000313" key="4">
    <source>
        <dbReference type="Proteomes" id="UP000828390"/>
    </source>
</evidence>
<keyword evidence="4" id="KW-1185">Reference proteome</keyword>
<accession>A0A9D4LR99</accession>
<proteinExistence type="predicted"/>
<name>A0A9D4LR99_DREPO</name>
<reference evidence="3" key="1">
    <citation type="journal article" date="2019" name="bioRxiv">
        <title>The Genome of the Zebra Mussel, Dreissena polymorpha: A Resource for Invasive Species Research.</title>
        <authorList>
            <person name="McCartney M.A."/>
            <person name="Auch B."/>
            <person name="Kono T."/>
            <person name="Mallez S."/>
            <person name="Zhang Y."/>
            <person name="Obille A."/>
            <person name="Becker A."/>
            <person name="Abrahante J.E."/>
            <person name="Garbe J."/>
            <person name="Badalamenti J.P."/>
            <person name="Herman A."/>
            <person name="Mangelson H."/>
            <person name="Liachko I."/>
            <person name="Sullivan S."/>
            <person name="Sone E.D."/>
            <person name="Koren S."/>
            <person name="Silverstein K.A.T."/>
            <person name="Beckman K.B."/>
            <person name="Gohl D.M."/>
        </authorList>
    </citation>
    <scope>NUCLEOTIDE SEQUENCE</scope>
    <source>
        <strain evidence="3">Duluth1</strain>
        <tissue evidence="3">Whole animal</tissue>
    </source>
</reference>
<dbReference type="Gene3D" id="2.10.70.10">
    <property type="entry name" value="Complement Module, domain 1"/>
    <property type="match status" value="1"/>
</dbReference>
<feature type="domain" description="Sushi" evidence="2">
    <location>
        <begin position="7"/>
        <end position="62"/>
    </location>
</feature>
<dbReference type="InterPro" id="IPR035976">
    <property type="entry name" value="Sushi/SCR/CCP_sf"/>
</dbReference>
<evidence type="ECO:0000313" key="3">
    <source>
        <dbReference type="EMBL" id="KAH3862404.1"/>
    </source>
</evidence>
<dbReference type="SUPFAM" id="SSF57535">
    <property type="entry name" value="Complement control module/SCR domain"/>
    <property type="match status" value="1"/>
</dbReference>
<dbReference type="InterPro" id="IPR000436">
    <property type="entry name" value="Sushi_SCR_CCP_dom"/>
</dbReference>
<dbReference type="EMBL" id="JAIWYP010000002">
    <property type="protein sequence ID" value="KAH3862404.1"/>
    <property type="molecule type" value="Genomic_DNA"/>
</dbReference>
<protein>
    <recommendedName>
        <fullName evidence="2">Sushi domain-containing protein</fullName>
    </recommendedName>
</protein>
<dbReference type="AlphaFoldDB" id="A0A9D4LR99"/>
<sequence length="70" mass="7683">MLSDCGNLASLTDSTVHYLNGTFYLSTATVQCIEGYRVKKEYNNSVTSEDIQCTSAGHWQASKGCERKGI</sequence>
<gene>
    <name evidence="3" type="ORF">DPMN_025371</name>
</gene>
<evidence type="ECO:0000256" key="1">
    <source>
        <dbReference type="ARBA" id="ARBA00023157"/>
    </source>
</evidence>
<keyword evidence="1" id="KW-1015">Disulfide bond</keyword>
<comment type="caution">
    <text evidence="3">The sequence shown here is derived from an EMBL/GenBank/DDBJ whole genome shotgun (WGS) entry which is preliminary data.</text>
</comment>